<reference evidence="2" key="1">
    <citation type="journal article" date="2022" name="Nat. Commun.">
        <title>Chromosome evolution and the genetic basis of agronomically important traits in greater yam.</title>
        <authorList>
            <person name="Bredeson J.V."/>
            <person name="Lyons J.B."/>
            <person name="Oniyinde I.O."/>
            <person name="Okereke N.R."/>
            <person name="Kolade O."/>
            <person name="Nnabue I."/>
            <person name="Nwadili C.O."/>
            <person name="Hribova E."/>
            <person name="Parker M."/>
            <person name="Nwogha J."/>
            <person name="Shu S."/>
            <person name="Carlson J."/>
            <person name="Kariba R."/>
            <person name="Muthemba S."/>
            <person name="Knop K."/>
            <person name="Barton G.J."/>
            <person name="Sherwood A.V."/>
            <person name="Lopez-Montes A."/>
            <person name="Asiedu R."/>
            <person name="Jamnadass R."/>
            <person name="Muchugi A."/>
            <person name="Goodstein D."/>
            <person name="Egesi C.N."/>
            <person name="Featherston J."/>
            <person name="Asfaw A."/>
            <person name="Simpson G.G."/>
            <person name="Dolezel J."/>
            <person name="Hendre P.S."/>
            <person name="Van Deynze A."/>
            <person name="Kumar P.L."/>
            <person name="Obidiegwu J.E."/>
            <person name="Bhattacharjee R."/>
            <person name="Rokhsar D.S."/>
        </authorList>
    </citation>
    <scope>NUCLEOTIDE SEQUENCE [LARGE SCALE GENOMIC DNA]</scope>
    <source>
        <strain evidence="2">cv. TDa95/00328</strain>
    </source>
</reference>
<accession>A0ACB7TR64</accession>
<evidence type="ECO:0000313" key="1">
    <source>
        <dbReference type="EMBL" id="KAH7650868.1"/>
    </source>
</evidence>
<protein>
    <submittedName>
        <fullName evidence="1">Uncharacterized protein</fullName>
    </submittedName>
</protein>
<keyword evidence="2" id="KW-1185">Reference proteome</keyword>
<proteinExistence type="predicted"/>
<dbReference type="EMBL" id="CM037030">
    <property type="protein sequence ID" value="KAH7650868.1"/>
    <property type="molecule type" value="Genomic_DNA"/>
</dbReference>
<gene>
    <name evidence="1" type="ORF">IHE45_20G020900</name>
</gene>
<comment type="caution">
    <text evidence="1">The sequence shown here is derived from an EMBL/GenBank/DDBJ whole genome shotgun (WGS) entry which is preliminary data.</text>
</comment>
<organism evidence="1 2">
    <name type="scientific">Dioscorea alata</name>
    <name type="common">Purple yam</name>
    <dbReference type="NCBI Taxonomy" id="55571"/>
    <lineage>
        <taxon>Eukaryota</taxon>
        <taxon>Viridiplantae</taxon>
        <taxon>Streptophyta</taxon>
        <taxon>Embryophyta</taxon>
        <taxon>Tracheophyta</taxon>
        <taxon>Spermatophyta</taxon>
        <taxon>Magnoliopsida</taxon>
        <taxon>Liliopsida</taxon>
        <taxon>Dioscoreales</taxon>
        <taxon>Dioscoreaceae</taxon>
        <taxon>Dioscorea</taxon>
    </lineage>
</organism>
<evidence type="ECO:0000313" key="2">
    <source>
        <dbReference type="Proteomes" id="UP000827976"/>
    </source>
</evidence>
<sequence length="70" mass="8008">MLFINTINISQNNLRHLNTLVIISLVIFGIQEAGREIFQQDFFTLYHQSIGCIQTSVLQNTLSSILRNTL</sequence>
<dbReference type="Proteomes" id="UP000827976">
    <property type="component" value="Chromosome 20"/>
</dbReference>
<name>A0ACB7TR64_DIOAL</name>